<sequence>MRLVPVLWISSIKPGRRALGVQQCRAAAGSPAPRSHAQAPAALSMARRAGDPPVAARGTGWQEVSCQFLFVIF</sequence>
<evidence type="ECO:0000313" key="1">
    <source>
        <dbReference type="EMBL" id="QDH26078.1"/>
    </source>
</evidence>
<reference evidence="1 2" key="1">
    <citation type="submission" date="2018-09" db="EMBL/GenBank/DDBJ databases">
        <title>The complete genome sequence of Neokomagataea tanensis NBRC 106556(T).</title>
        <authorList>
            <person name="Chua K.-O."/>
            <person name="See-Too W.-S."/>
            <person name="Hong K.-W."/>
            <person name="Yin W.-F."/>
            <person name="Chan K.-G."/>
        </authorList>
    </citation>
    <scope>NUCLEOTIDE SEQUENCE [LARGE SCALE GENOMIC DNA]</scope>
    <source>
        <strain evidence="2">AH13 \ NBRC 106556</strain>
        <plasmid evidence="1 2">unnamed1</plasmid>
    </source>
</reference>
<dbReference type="KEGG" id="ntn:D5366_11750"/>
<keyword evidence="2" id="KW-1185">Reference proteome</keyword>
<proteinExistence type="predicted"/>
<dbReference type="EMBL" id="CP032486">
    <property type="protein sequence ID" value="QDH26078.1"/>
    <property type="molecule type" value="Genomic_DNA"/>
</dbReference>
<gene>
    <name evidence="1" type="ORF">D5366_11750</name>
</gene>
<name>A0A4Y6VAX5_9PROT</name>
<dbReference type="Proteomes" id="UP000317214">
    <property type="component" value="Plasmid unnamed1"/>
</dbReference>
<evidence type="ECO:0000313" key="2">
    <source>
        <dbReference type="Proteomes" id="UP000317214"/>
    </source>
</evidence>
<organism evidence="1 2">
    <name type="scientific">Neokomagataea tanensis</name>
    <dbReference type="NCBI Taxonomy" id="661191"/>
    <lineage>
        <taxon>Bacteria</taxon>
        <taxon>Pseudomonadati</taxon>
        <taxon>Pseudomonadota</taxon>
        <taxon>Alphaproteobacteria</taxon>
        <taxon>Acetobacterales</taxon>
        <taxon>Acetobacteraceae</taxon>
        <taxon>Neokomagataea</taxon>
    </lineage>
</organism>
<accession>A0A4Y6VAX5</accession>
<geneLocation type="plasmid" evidence="1">
    <name>unnamed1</name>
</geneLocation>
<protein>
    <submittedName>
        <fullName evidence="1">Uncharacterized protein</fullName>
    </submittedName>
</protein>
<dbReference type="AlphaFoldDB" id="A0A4Y6VAX5"/>
<keyword evidence="1" id="KW-0614">Plasmid</keyword>